<dbReference type="Pfam" id="PF03864">
    <property type="entry name" value="Phage_cap_E"/>
    <property type="match status" value="1"/>
</dbReference>
<evidence type="ECO:0000313" key="2">
    <source>
        <dbReference type="Proteomes" id="UP000542674"/>
    </source>
</evidence>
<accession>A0A7W7T018</accession>
<name>A0A7W7T018_9PSEU</name>
<proteinExistence type="predicted"/>
<dbReference type="Proteomes" id="UP000542674">
    <property type="component" value="Unassembled WGS sequence"/>
</dbReference>
<organism evidence="1 2">
    <name type="scientific">Saccharothrix violaceirubra</name>
    <dbReference type="NCBI Taxonomy" id="413306"/>
    <lineage>
        <taxon>Bacteria</taxon>
        <taxon>Bacillati</taxon>
        <taxon>Actinomycetota</taxon>
        <taxon>Actinomycetes</taxon>
        <taxon>Pseudonocardiales</taxon>
        <taxon>Pseudonocardiaceae</taxon>
        <taxon>Saccharothrix</taxon>
    </lineage>
</organism>
<dbReference type="InterPro" id="IPR053738">
    <property type="entry name" value="Lambda_capsid_assembly"/>
</dbReference>
<dbReference type="Gene3D" id="3.90.1690.10">
    <property type="entry name" value="phage-related protein like domain"/>
    <property type="match status" value="1"/>
</dbReference>
<sequence>MAIVFDGPVSPDAVTSFIRLVPATTGFILNELLPDKEFQDIEVDFEELVLTNRVARFRSYDGRVHVSQRDGMRSGKVRLPPVSSSLNMGEYERLLLEFERIGGTRTDALKQAIYNDALRLVREVRNRMELARGDVLTDFKLSMLAGGNEPAGLEADYGAPAGHLVAPSTLWSNTTTATPLSDLVAWCDRWKTDNGGAGAGALWTSNRVLRLAQRNKEIIDAVYGATQGRTRVTVEELNNLLESEGIPTIRTYDASVDVDGVTTPIIPDDRLLIAPANGEELGFTAWGISATALELVRSNEAEMNFAIAPGVVGLVVKEGPPFREFTYVDAVGMPVISNPRALIVADVL</sequence>
<reference evidence="1 2" key="1">
    <citation type="submission" date="2020-08" db="EMBL/GenBank/DDBJ databases">
        <title>Sequencing the genomes of 1000 actinobacteria strains.</title>
        <authorList>
            <person name="Klenk H.-P."/>
        </authorList>
    </citation>
    <scope>NUCLEOTIDE SEQUENCE [LARGE SCALE GENOMIC DNA]</scope>
    <source>
        <strain evidence="1 2">DSM 45084</strain>
    </source>
</reference>
<dbReference type="InterPro" id="IPR005564">
    <property type="entry name" value="Major_capsid_GpE"/>
</dbReference>
<evidence type="ECO:0000313" key="1">
    <source>
        <dbReference type="EMBL" id="MBB4963836.1"/>
    </source>
</evidence>
<comment type="caution">
    <text evidence="1">The sequence shown here is derived from an EMBL/GenBank/DDBJ whole genome shotgun (WGS) entry which is preliminary data.</text>
</comment>
<dbReference type="RefSeq" id="WP_184666580.1">
    <property type="nucleotide sequence ID" value="NZ_BAABAI010000034.1"/>
</dbReference>
<gene>
    <name evidence="1" type="ORF">F4559_001195</name>
</gene>
<keyword evidence="2" id="KW-1185">Reference proteome</keyword>
<dbReference type="EMBL" id="JACHJS010000001">
    <property type="protein sequence ID" value="MBB4963836.1"/>
    <property type="molecule type" value="Genomic_DNA"/>
</dbReference>
<dbReference type="AlphaFoldDB" id="A0A7W7T018"/>
<evidence type="ECO:0008006" key="3">
    <source>
        <dbReference type="Google" id="ProtNLM"/>
    </source>
</evidence>
<protein>
    <recommendedName>
        <fullName evidence="3">Major capsid protein E</fullName>
    </recommendedName>
</protein>